<dbReference type="Proteomes" id="UP001516023">
    <property type="component" value="Unassembled WGS sequence"/>
</dbReference>
<gene>
    <name evidence="2" type="ORF">HJC23_001554</name>
</gene>
<evidence type="ECO:0000313" key="2">
    <source>
        <dbReference type="EMBL" id="KAL3792436.1"/>
    </source>
</evidence>
<dbReference type="Gene3D" id="1.10.150.50">
    <property type="entry name" value="Transcription Factor, Ets-1"/>
    <property type="match status" value="1"/>
</dbReference>
<feature type="region of interest" description="Disordered" evidence="1">
    <location>
        <begin position="224"/>
        <end position="325"/>
    </location>
</feature>
<name>A0ABD3PYK4_9STRA</name>
<feature type="compositionally biased region" description="Low complexity" evidence="1">
    <location>
        <begin position="595"/>
        <end position="607"/>
    </location>
</feature>
<feature type="compositionally biased region" description="Polar residues" evidence="1">
    <location>
        <begin position="1"/>
        <end position="13"/>
    </location>
</feature>
<feature type="compositionally biased region" description="Basic and acidic residues" evidence="1">
    <location>
        <begin position="246"/>
        <end position="264"/>
    </location>
</feature>
<feature type="compositionally biased region" description="Basic and acidic residues" evidence="1">
    <location>
        <begin position="224"/>
        <end position="238"/>
    </location>
</feature>
<dbReference type="EMBL" id="JABMIG020000102">
    <property type="protein sequence ID" value="KAL3792436.1"/>
    <property type="molecule type" value="Genomic_DNA"/>
</dbReference>
<evidence type="ECO:0000256" key="1">
    <source>
        <dbReference type="SAM" id="MobiDB-lite"/>
    </source>
</evidence>
<evidence type="ECO:0000313" key="3">
    <source>
        <dbReference type="Proteomes" id="UP001516023"/>
    </source>
</evidence>
<feature type="region of interest" description="Disordered" evidence="1">
    <location>
        <begin position="1"/>
        <end position="26"/>
    </location>
</feature>
<reference evidence="2 3" key="1">
    <citation type="journal article" date="2020" name="G3 (Bethesda)">
        <title>Improved Reference Genome for Cyclotella cryptica CCMP332, a Model for Cell Wall Morphogenesis, Salinity Adaptation, and Lipid Production in Diatoms (Bacillariophyta).</title>
        <authorList>
            <person name="Roberts W.R."/>
            <person name="Downey K.M."/>
            <person name="Ruck E.C."/>
            <person name="Traller J.C."/>
            <person name="Alverson A.J."/>
        </authorList>
    </citation>
    <scope>NUCLEOTIDE SEQUENCE [LARGE SCALE GENOMIC DNA]</scope>
    <source>
        <strain evidence="2 3">CCMP332</strain>
    </source>
</reference>
<dbReference type="SUPFAM" id="SSF47769">
    <property type="entry name" value="SAM/Pointed domain"/>
    <property type="match status" value="1"/>
</dbReference>
<feature type="compositionally biased region" description="Basic and acidic residues" evidence="1">
    <location>
        <begin position="309"/>
        <end position="325"/>
    </location>
</feature>
<dbReference type="InterPro" id="IPR013761">
    <property type="entry name" value="SAM/pointed_sf"/>
</dbReference>
<sequence>MSTRVLTLPTTPQGIGRSGRRSEDDRQEATNASFNSFHTSDGRAGLFDFLHNELRISSDIAETYCTSLTENGYDDVPSLQDATEMDLKEFGVKIGHVRRIKRAVFSNCMRKERYSAGRMRRASELQMVSSEVAKDGSSGRSSIDGSLLSDFARQEMMSTREHSFDMDVADSKETLIRKQAEKIASLEAKLAHIDLHDSGESSRGGSADTFSRRLTAEERLIMHRERKMQEEKYKEQTGKWDAPPPLKKEPNLTKRKIEEEERTSKKSARKSLSRDSVGRRSPPNSQQAGRKNSKQRQSRSDGDTSVTNSERHHNIKEDRDRDFKRQRSPIKIRCDTCQSTRDCEEDVDNPGTFYCKSCWEEYESEASKMENVTRPLDQGKDLFSDVASSSSEVYHAIWIAHDNPQLGEKIIYSGPRRMECMLETKEPGKKDCVRIIVGDIDYSGKVQNAGIGNVQGVESEQGAECIRLRNTRGYYVDHNQVATRLSRDKTIYEFHLGDDNAHILTGKSATMSVGEFFKDCHGAIDVILDPQRDAGGWYPQKEARSGGRKIAPQFRSKGVGYIRLGDDMSENGLAFLSVNACSTFLSSVGTKKKSPAATKSSSFTTPKLSSHKTVEDSNVQSRVARKTVSATRQLKPTVEIPTTDDSDDESVEEVQNTADVLKQLQSADMASNMKWKDKAELISQLGKGASRQEWRHSRPQALNVLQDTLGGKNVNVHVVRSALIATGMIGISMGGELVSQISWKTIMIETIKLLKSKQCGTVAKTVLAQLHGRCFTLANSLDMVTHVLGLGMVASASKSKKSTLTDTPKPRKISAVGGNNIEVIEWLAETTERERNMDVIDPILETSSLNVLVDLFLSHADHRDQRCRKNVSDGLMHCILYGVKNLGMEMTRVLRMLSGLKETNPKGWNQIVLSAQAVLEDERNGQ</sequence>
<protein>
    <recommendedName>
        <fullName evidence="4">SAM domain-containing protein</fullName>
    </recommendedName>
</protein>
<dbReference type="AlphaFoldDB" id="A0ABD3PYK4"/>
<organism evidence="2 3">
    <name type="scientific">Cyclotella cryptica</name>
    <dbReference type="NCBI Taxonomy" id="29204"/>
    <lineage>
        <taxon>Eukaryota</taxon>
        <taxon>Sar</taxon>
        <taxon>Stramenopiles</taxon>
        <taxon>Ochrophyta</taxon>
        <taxon>Bacillariophyta</taxon>
        <taxon>Coscinodiscophyceae</taxon>
        <taxon>Thalassiosirophycidae</taxon>
        <taxon>Stephanodiscales</taxon>
        <taxon>Stephanodiscaceae</taxon>
        <taxon>Cyclotella</taxon>
    </lineage>
</organism>
<keyword evidence="3" id="KW-1185">Reference proteome</keyword>
<feature type="region of interest" description="Disordered" evidence="1">
    <location>
        <begin position="592"/>
        <end position="628"/>
    </location>
</feature>
<accession>A0ABD3PYK4</accession>
<proteinExistence type="predicted"/>
<comment type="caution">
    <text evidence="2">The sequence shown here is derived from an EMBL/GenBank/DDBJ whole genome shotgun (WGS) entry which is preliminary data.</text>
</comment>
<evidence type="ECO:0008006" key="4">
    <source>
        <dbReference type="Google" id="ProtNLM"/>
    </source>
</evidence>